<keyword evidence="4" id="KW-0808">Transferase</keyword>
<dbReference type="InterPro" id="IPR001841">
    <property type="entry name" value="Znf_RING"/>
</dbReference>
<dbReference type="Pfam" id="PF00097">
    <property type="entry name" value="zf-C3HC4"/>
    <property type="match status" value="1"/>
</dbReference>
<dbReference type="InterPro" id="IPR034734">
    <property type="entry name" value="ZF_C2HC_RNF"/>
</dbReference>
<dbReference type="EC" id="2.3.2.27" evidence="3"/>
<dbReference type="InterPro" id="IPR017907">
    <property type="entry name" value="Znf_RING_CS"/>
</dbReference>
<evidence type="ECO:0000256" key="3">
    <source>
        <dbReference type="ARBA" id="ARBA00012483"/>
    </source>
</evidence>
<dbReference type="InterPro" id="IPR018957">
    <property type="entry name" value="Znf_C3HC4_RING-type"/>
</dbReference>
<dbReference type="PROSITE" id="PS50089">
    <property type="entry name" value="ZF_RING_2"/>
    <property type="match status" value="1"/>
</dbReference>
<sequence length="280" mass="30623">MAMLGGFSAAQHKKAASDGSSDVSEFVCPVCLEIFESPVTTQCGHTFCQGCLQECLRPHKPVCAVCRTGLGQWTKAAKLEALIQSSVASCKGCGTQVGLSQMRSHTASCSKYQEYIEEGVRTSAQNQPAIISSVPNRYTFTCPYCNCPNFDQDGLVEHCTSLHARDARQVVCPICASMPWGDPEYRSADFFPALKDQAHILLRYLCCRGCRAQSAGSVEAAINATRAHGQTVRGAGTVARFGTVLRHHSTRDTLSSKKFIFKRKKKMCLLSINISRILYH</sequence>
<evidence type="ECO:0000256" key="7">
    <source>
        <dbReference type="ARBA" id="ARBA00022786"/>
    </source>
</evidence>
<evidence type="ECO:0000256" key="1">
    <source>
        <dbReference type="ARBA" id="ARBA00000900"/>
    </source>
</evidence>
<evidence type="ECO:0000256" key="4">
    <source>
        <dbReference type="ARBA" id="ARBA00022679"/>
    </source>
</evidence>
<dbReference type="Pfam" id="PF18574">
    <property type="entry name" value="zf_C2HC_14"/>
    <property type="match status" value="1"/>
</dbReference>
<dbReference type="KEGG" id="tng:GSTEN00033168G001"/>
<dbReference type="SUPFAM" id="SSF57850">
    <property type="entry name" value="RING/U-box"/>
    <property type="match status" value="1"/>
</dbReference>
<dbReference type="AlphaFoldDB" id="Q4RK26"/>
<comment type="pathway">
    <text evidence="2">Protein modification; protein ubiquitination.</text>
</comment>
<evidence type="ECO:0000259" key="10">
    <source>
        <dbReference type="PROSITE" id="PS50089"/>
    </source>
</evidence>
<evidence type="ECO:0000259" key="11">
    <source>
        <dbReference type="PROSITE" id="PS51803"/>
    </source>
</evidence>
<dbReference type="PROSITE" id="PS00518">
    <property type="entry name" value="ZF_RING_1"/>
    <property type="match status" value="1"/>
</dbReference>
<dbReference type="PROSITE" id="PS51803">
    <property type="entry name" value="ZF_C2HC_RNF"/>
    <property type="match status" value="1"/>
</dbReference>
<name>Q4RK26_TETNG</name>
<evidence type="ECO:0000256" key="6">
    <source>
        <dbReference type="ARBA" id="ARBA00022771"/>
    </source>
</evidence>
<dbReference type="EMBL" id="CAAE01015033">
    <property type="protein sequence ID" value="CAG11256.1"/>
    <property type="molecule type" value="Genomic_DNA"/>
</dbReference>
<dbReference type="Gene3D" id="3.30.40.10">
    <property type="entry name" value="Zinc/RING finger domain, C3HC4 (zinc finger)"/>
    <property type="match status" value="1"/>
</dbReference>
<dbReference type="UniPathway" id="UPA00143"/>
<protein>
    <recommendedName>
        <fullName evidence="3">RING-type E3 ubiquitin transferase</fullName>
        <ecNumber evidence="3">2.3.2.27</ecNumber>
    </recommendedName>
</protein>
<dbReference type="PANTHER" id="PTHR46016:SF3">
    <property type="entry name" value="E3 UBIQUITIN-PROTEIN LIGASE RNF114"/>
    <property type="match status" value="1"/>
</dbReference>
<feature type="domain" description="C2HC RNF-type" evidence="11">
    <location>
        <begin position="90"/>
        <end position="109"/>
    </location>
</feature>
<evidence type="ECO:0000256" key="8">
    <source>
        <dbReference type="ARBA" id="ARBA00022833"/>
    </source>
</evidence>
<dbReference type="PANTHER" id="PTHR46016">
    <property type="entry name" value="ZINC FINGER, RING/FYVE/PHD-TYPE"/>
    <property type="match status" value="1"/>
</dbReference>
<evidence type="ECO:0000256" key="5">
    <source>
        <dbReference type="ARBA" id="ARBA00022723"/>
    </source>
</evidence>
<gene>
    <name evidence="12" type="ORF">GSTENG00033168001</name>
</gene>
<keyword evidence="7" id="KW-0833">Ubl conjugation pathway</keyword>
<dbReference type="Pfam" id="PF05605">
    <property type="entry name" value="zf-Di19"/>
    <property type="match status" value="1"/>
</dbReference>
<organism evidence="12">
    <name type="scientific">Tetraodon nigroviridis</name>
    <name type="common">Spotted green pufferfish</name>
    <name type="synonym">Chelonodon nigroviridis</name>
    <dbReference type="NCBI Taxonomy" id="99883"/>
    <lineage>
        <taxon>Eukaryota</taxon>
        <taxon>Metazoa</taxon>
        <taxon>Chordata</taxon>
        <taxon>Craniata</taxon>
        <taxon>Vertebrata</taxon>
        <taxon>Euteleostomi</taxon>
        <taxon>Actinopterygii</taxon>
        <taxon>Neopterygii</taxon>
        <taxon>Teleostei</taxon>
        <taxon>Neoteleostei</taxon>
        <taxon>Acanthomorphata</taxon>
        <taxon>Eupercaria</taxon>
        <taxon>Tetraodontiformes</taxon>
        <taxon>Tetradontoidea</taxon>
        <taxon>Tetraodontidae</taxon>
        <taxon>Tetraodon</taxon>
    </lineage>
</organism>
<evidence type="ECO:0000256" key="9">
    <source>
        <dbReference type="PROSITE-ProRule" id="PRU00175"/>
    </source>
</evidence>
<reference evidence="12" key="2">
    <citation type="submission" date="2004-02" db="EMBL/GenBank/DDBJ databases">
        <authorList>
            <consortium name="Genoscope"/>
            <consortium name="Whitehead Institute Centre for Genome Research"/>
        </authorList>
    </citation>
    <scope>NUCLEOTIDE SEQUENCE</scope>
</reference>
<proteinExistence type="predicted"/>
<dbReference type="OrthoDB" id="6270329at2759"/>
<dbReference type="SMART" id="SM00184">
    <property type="entry name" value="RING"/>
    <property type="match status" value="1"/>
</dbReference>
<dbReference type="GO" id="GO:0006511">
    <property type="term" value="P:ubiquitin-dependent protein catabolic process"/>
    <property type="evidence" value="ECO:0007669"/>
    <property type="project" value="TreeGrafter"/>
</dbReference>
<evidence type="ECO:0000313" key="12">
    <source>
        <dbReference type="EMBL" id="CAG11256.1"/>
    </source>
</evidence>
<accession>Q4RK26</accession>
<keyword evidence="5" id="KW-0479">Metal-binding</keyword>
<dbReference type="InterPro" id="IPR008598">
    <property type="entry name" value="Di19_Zn-bd"/>
</dbReference>
<reference evidence="12" key="1">
    <citation type="journal article" date="2004" name="Nature">
        <title>Genome duplication in the teleost fish Tetraodon nigroviridis reveals the early vertebrate proto-karyotype.</title>
        <authorList>
            <person name="Jaillon O."/>
            <person name="Aury J.-M."/>
            <person name="Brunet F."/>
            <person name="Petit J.-L."/>
            <person name="Stange-Thomann N."/>
            <person name="Mauceli E."/>
            <person name="Bouneau L."/>
            <person name="Fischer C."/>
            <person name="Ozouf-Costaz C."/>
            <person name="Bernot A."/>
            <person name="Nicaud S."/>
            <person name="Jaffe D."/>
            <person name="Fisher S."/>
            <person name="Lutfalla G."/>
            <person name="Dossat C."/>
            <person name="Segurens B."/>
            <person name="Dasilva C."/>
            <person name="Salanoubat M."/>
            <person name="Levy M."/>
            <person name="Boudet N."/>
            <person name="Castellano S."/>
            <person name="Anthouard V."/>
            <person name="Jubin C."/>
            <person name="Castelli V."/>
            <person name="Katinka M."/>
            <person name="Vacherie B."/>
            <person name="Biemont C."/>
            <person name="Skalli Z."/>
            <person name="Cattolico L."/>
            <person name="Poulain J."/>
            <person name="De Berardinis V."/>
            <person name="Cruaud C."/>
            <person name="Duprat S."/>
            <person name="Brottier P."/>
            <person name="Coutanceau J.-P."/>
            <person name="Gouzy J."/>
            <person name="Parra G."/>
            <person name="Lardier G."/>
            <person name="Chapple C."/>
            <person name="McKernan K.J."/>
            <person name="McEwan P."/>
            <person name="Bosak S."/>
            <person name="Kellis M."/>
            <person name="Volff J.-N."/>
            <person name="Guigo R."/>
            <person name="Zody M.C."/>
            <person name="Mesirov J."/>
            <person name="Lindblad-Toh K."/>
            <person name="Birren B."/>
            <person name="Nusbaum C."/>
            <person name="Kahn D."/>
            <person name="Robinson-Rechavi M."/>
            <person name="Laudet V."/>
            <person name="Schachter V."/>
            <person name="Quetier F."/>
            <person name="Saurin W."/>
            <person name="Scarpelli C."/>
            <person name="Wincker P."/>
            <person name="Lander E.S."/>
            <person name="Weissenbach J."/>
            <person name="Roest Crollius H."/>
        </authorList>
    </citation>
    <scope>NUCLEOTIDE SEQUENCE [LARGE SCALE GENOMIC DNA]</scope>
</reference>
<evidence type="ECO:0000256" key="2">
    <source>
        <dbReference type="ARBA" id="ARBA00004906"/>
    </source>
</evidence>
<feature type="domain" description="RING-type" evidence="10">
    <location>
        <begin position="28"/>
        <end position="67"/>
    </location>
</feature>
<dbReference type="GO" id="GO:0000209">
    <property type="term" value="P:protein polyubiquitination"/>
    <property type="evidence" value="ECO:0007669"/>
    <property type="project" value="TreeGrafter"/>
</dbReference>
<dbReference type="InterPro" id="IPR013083">
    <property type="entry name" value="Znf_RING/FYVE/PHD"/>
</dbReference>
<keyword evidence="6 9" id="KW-0863">Zinc-finger</keyword>
<comment type="catalytic activity">
    <reaction evidence="1">
        <text>S-ubiquitinyl-[E2 ubiquitin-conjugating enzyme]-L-cysteine + [acceptor protein]-L-lysine = [E2 ubiquitin-conjugating enzyme]-L-cysteine + N(6)-ubiquitinyl-[acceptor protein]-L-lysine.</text>
        <dbReference type="EC" id="2.3.2.27"/>
    </reaction>
</comment>
<dbReference type="InterPro" id="IPR051438">
    <property type="entry name" value="RNF_E3_ubiq-protein_ligase"/>
</dbReference>
<dbReference type="GO" id="GO:0061630">
    <property type="term" value="F:ubiquitin protein ligase activity"/>
    <property type="evidence" value="ECO:0007669"/>
    <property type="project" value="UniProtKB-EC"/>
</dbReference>
<comment type="caution">
    <text evidence="12">The sequence shown here is derived from an EMBL/GenBank/DDBJ whole genome shotgun (WGS) entry which is preliminary data.</text>
</comment>
<keyword evidence="8" id="KW-0862">Zinc</keyword>
<dbReference type="GO" id="GO:0008270">
    <property type="term" value="F:zinc ion binding"/>
    <property type="evidence" value="ECO:0007669"/>
    <property type="project" value="UniProtKB-KW"/>
</dbReference>